<dbReference type="RefSeq" id="WP_011473471.1">
    <property type="nucleotide sequence ID" value="NC_007925.1"/>
</dbReference>
<feature type="domain" description="4'-phosphopantetheinyl transferase" evidence="3">
    <location>
        <begin position="107"/>
        <end position="177"/>
    </location>
</feature>
<evidence type="ECO:0000259" key="3">
    <source>
        <dbReference type="Pfam" id="PF01648"/>
    </source>
</evidence>
<dbReference type="HOGENOM" id="CLU_057011_4_0_5"/>
<dbReference type="SUPFAM" id="SSF56214">
    <property type="entry name" value="4'-phosphopantetheinyl transferase"/>
    <property type="match status" value="2"/>
</dbReference>
<gene>
    <name evidence="4" type="ordered locus">RPC_3031</name>
</gene>
<dbReference type="GO" id="GO:0000287">
    <property type="term" value="F:magnesium ion binding"/>
    <property type="evidence" value="ECO:0007669"/>
    <property type="project" value="InterPro"/>
</dbReference>
<dbReference type="eggNOG" id="COG2091">
    <property type="taxonomic scope" value="Bacteria"/>
</dbReference>
<dbReference type="GO" id="GO:0005829">
    <property type="term" value="C:cytosol"/>
    <property type="evidence" value="ECO:0007669"/>
    <property type="project" value="TreeGrafter"/>
</dbReference>
<evidence type="ECO:0000256" key="1">
    <source>
        <dbReference type="ARBA" id="ARBA00010990"/>
    </source>
</evidence>
<dbReference type="Pfam" id="PF01648">
    <property type="entry name" value="ACPS"/>
    <property type="match status" value="1"/>
</dbReference>
<sequence length="230" mass="25634">MVATEVWIARVDSDLGEVNRHWLDDTERARLNAFVAEAEYRRRLTAWCLRRHVMSSLCPSVSTHAWRFDYPSDGKPRLSSPFDLFGIEHNLSHAGQYVSCIVSGYACGVDVELLRDGISGLTDALTPEELDDVRRDSRPDERFLRYWTIKEAVLKMFGVGLACPLRAVRVRLASDGRAVDVEVPSRLSLSLRGGLVVDSWSLPGNHRLATACAIPIGTASPVLREWRGGS</sequence>
<dbReference type="InterPro" id="IPR037143">
    <property type="entry name" value="4-PPantetheinyl_Trfase_dom_sf"/>
</dbReference>
<dbReference type="AlphaFoldDB" id="Q212W0"/>
<dbReference type="OrthoDB" id="9808281at2"/>
<evidence type="ECO:0000256" key="2">
    <source>
        <dbReference type="ARBA" id="ARBA00022679"/>
    </source>
</evidence>
<dbReference type="KEGG" id="rpc:RPC_3031"/>
<dbReference type="GO" id="GO:0008897">
    <property type="term" value="F:holo-[acyl-carrier-protein] synthase activity"/>
    <property type="evidence" value="ECO:0007669"/>
    <property type="project" value="InterPro"/>
</dbReference>
<dbReference type="GO" id="GO:0019878">
    <property type="term" value="P:lysine biosynthetic process via aminoadipic acid"/>
    <property type="evidence" value="ECO:0007669"/>
    <property type="project" value="TreeGrafter"/>
</dbReference>
<name>Q212W0_RHOPB</name>
<dbReference type="STRING" id="316056.RPC_3031"/>
<keyword evidence="2 4" id="KW-0808">Transferase</keyword>
<protein>
    <submittedName>
        <fullName evidence="4">4'-phosphopantetheinyl transferase</fullName>
    </submittedName>
</protein>
<accession>Q212W0</accession>
<comment type="similarity">
    <text evidence="1">Belongs to the P-Pant transferase superfamily. Gsp/Sfp/HetI/AcpT family.</text>
</comment>
<dbReference type="InterPro" id="IPR008278">
    <property type="entry name" value="4-PPantetheinyl_Trfase_dom"/>
</dbReference>
<organism evidence="4">
    <name type="scientific">Rhodopseudomonas palustris (strain BisB18)</name>
    <dbReference type="NCBI Taxonomy" id="316056"/>
    <lineage>
        <taxon>Bacteria</taxon>
        <taxon>Pseudomonadati</taxon>
        <taxon>Pseudomonadota</taxon>
        <taxon>Alphaproteobacteria</taxon>
        <taxon>Hyphomicrobiales</taxon>
        <taxon>Nitrobacteraceae</taxon>
        <taxon>Rhodopseudomonas</taxon>
    </lineage>
</organism>
<dbReference type="PANTHER" id="PTHR12215:SF10">
    <property type="entry name" value="L-AMINOADIPATE-SEMIALDEHYDE DEHYDROGENASE-PHOSPHOPANTETHEINYL TRANSFERASE"/>
    <property type="match status" value="1"/>
</dbReference>
<dbReference type="InterPro" id="IPR050559">
    <property type="entry name" value="P-Pant_transferase_sf"/>
</dbReference>
<reference evidence="4" key="1">
    <citation type="submission" date="2006-03" db="EMBL/GenBank/DDBJ databases">
        <title>Complete sequence of Rhodopseudomonas palustris BisB18.</title>
        <authorList>
            <consortium name="US DOE Joint Genome Institute"/>
            <person name="Copeland A."/>
            <person name="Lucas S."/>
            <person name="Lapidus A."/>
            <person name="Barry K."/>
            <person name="Detter J.C."/>
            <person name="Glavina del Rio T."/>
            <person name="Hammon N."/>
            <person name="Israni S."/>
            <person name="Dalin E."/>
            <person name="Tice H."/>
            <person name="Pitluck S."/>
            <person name="Chain P."/>
            <person name="Malfatti S."/>
            <person name="Shin M."/>
            <person name="Vergez L."/>
            <person name="Schmutz J."/>
            <person name="Larimer F."/>
            <person name="Land M."/>
            <person name="Hauser L."/>
            <person name="Pelletier D.A."/>
            <person name="Kyrpides N."/>
            <person name="Anderson I."/>
            <person name="Oda Y."/>
            <person name="Harwood C.S."/>
            <person name="Richardson P."/>
        </authorList>
    </citation>
    <scope>NUCLEOTIDE SEQUENCE [LARGE SCALE GENOMIC DNA]</scope>
    <source>
        <strain evidence="4">BisB18</strain>
    </source>
</reference>
<proteinExistence type="inferred from homology"/>
<evidence type="ECO:0000313" key="4">
    <source>
        <dbReference type="EMBL" id="ABD88576.1"/>
    </source>
</evidence>
<dbReference type="Gene3D" id="3.90.470.20">
    <property type="entry name" value="4'-phosphopantetheinyl transferase domain"/>
    <property type="match status" value="2"/>
</dbReference>
<dbReference type="PANTHER" id="PTHR12215">
    <property type="entry name" value="PHOSPHOPANTETHEINE TRANSFERASE"/>
    <property type="match status" value="1"/>
</dbReference>
<dbReference type="EMBL" id="CP000301">
    <property type="protein sequence ID" value="ABD88576.1"/>
    <property type="molecule type" value="Genomic_DNA"/>
</dbReference>